<evidence type="ECO:0000313" key="1">
    <source>
        <dbReference type="EMBL" id="MBO1363260.1"/>
    </source>
</evidence>
<proteinExistence type="predicted"/>
<gene>
    <name evidence="1" type="ORF">JHU38_05650</name>
</gene>
<organism evidence="1 2">
    <name type="scientific">Prevotella illustrans</name>
    <dbReference type="NCBI Taxonomy" id="2800387"/>
    <lineage>
        <taxon>Bacteria</taxon>
        <taxon>Pseudomonadati</taxon>
        <taxon>Bacteroidota</taxon>
        <taxon>Bacteroidia</taxon>
        <taxon>Bacteroidales</taxon>
        <taxon>Prevotellaceae</taxon>
        <taxon>Prevotella</taxon>
    </lineage>
</organism>
<evidence type="ECO:0000313" key="2">
    <source>
        <dbReference type="Proteomes" id="UP000664265"/>
    </source>
</evidence>
<protein>
    <submittedName>
        <fullName evidence="1">NigD-like N-terminal domain-containing protein</fullName>
    </submittedName>
</protein>
<dbReference type="Proteomes" id="UP000664265">
    <property type="component" value="Unassembled WGS sequence"/>
</dbReference>
<dbReference type="InterPro" id="IPR038143">
    <property type="entry name" value="NigD-like_C_dom_sf"/>
</dbReference>
<dbReference type="PROSITE" id="PS51257">
    <property type="entry name" value="PROKAR_LIPOPROTEIN"/>
    <property type="match status" value="1"/>
</dbReference>
<keyword evidence="2" id="KW-1185">Reference proteome</keyword>
<dbReference type="RefSeq" id="WP_107581665.1">
    <property type="nucleotide sequence ID" value="NZ_JAERMS010000012.1"/>
</dbReference>
<accession>A0ABS3M575</accession>
<dbReference type="EMBL" id="JAERMS010000012">
    <property type="protein sequence ID" value="MBO1363260.1"/>
    <property type="molecule type" value="Genomic_DNA"/>
</dbReference>
<comment type="caution">
    <text evidence="1">The sequence shown here is derived from an EMBL/GenBank/DDBJ whole genome shotgun (WGS) entry which is preliminary data.</text>
</comment>
<dbReference type="Gene3D" id="2.60.40.2370">
    <property type="entry name" value="NigD-like, C-terminal beta sandwich domain"/>
    <property type="match status" value="1"/>
</dbReference>
<sequence length="225" mass="25405">MWDKKRWSVVAIGWVAISLLTGCKHETYESGDGKYSYLQAHYVEATTNSGKLFVHALTDEGVRLTFTKPVQTGWATTPDSTYRALLYHNQVQGDGSTDPFSLRPVPVVRLHDTASLPEVYTDPVVFKSAWVSANQKYLNVSFALKTGKTDDEDKRQQVMLLLDRMIKNADGTSDVYIRVFHRQNSVPEYYQSAQVLSLPLEGFKGRLYLTVNTYKGTVVKELTVL</sequence>
<reference evidence="1 2" key="1">
    <citation type="submission" date="2021-01" db="EMBL/GenBank/DDBJ databases">
        <title>Prevotella A2931 sp. nov.</title>
        <authorList>
            <person name="Buhl M."/>
            <person name="Oberhettinger P."/>
        </authorList>
    </citation>
    <scope>NUCLEOTIDE SEQUENCE [LARGE SCALE GENOMIC DNA]</scope>
    <source>
        <strain evidence="1 2">A2931</strain>
    </source>
</reference>
<name>A0ABS3M575_9BACT</name>